<dbReference type="RefSeq" id="WP_033675242.1">
    <property type="nucleotide sequence ID" value="NZ_JOTM01000013.1"/>
</dbReference>
<feature type="transmembrane region" description="Helical" evidence="16">
    <location>
        <begin position="89"/>
        <end position="109"/>
    </location>
</feature>
<evidence type="ECO:0000256" key="9">
    <source>
        <dbReference type="ARBA" id="ARBA00022989"/>
    </source>
</evidence>
<name>A0A073K8P8_9BACI</name>
<dbReference type="EMBL" id="JOTM01000013">
    <property type="protein sequence ID" value="KEK23679.1"/>
    <property type="molecule type" value="Genomic_DNA"/>
</dbReference>
<feature type="transmembrane region" description="Helical" evidence="16">
    <location>
        <begin position="121"/>
        <end position="139"/>
    </location>
</feature>
<comment type="catalytic activity">
    <reaction evidence="1">
        <text>a CDP-1,2-diacyl-sn-glycerol + L-serine = a 1,2-diacyl-sn-glycero-3-phospho-L-serine + CMP + H(+)</text>
        <dbReference type="Rhea" id="RHEA:16913"/>
        <dbReference type="ChEBI" id="CHEBI:15378"/>
        <dbReference type="ChEBI" id="CHEBI:33384"/>
        <dbReference type="ChEBI" id="CHEBI:57262"/>
        <dbReference type="ChEBI" id="CHEBI:58332"/>
        <dbReference type="ChEBI" id="CHEBI:60377"/>
        <dbReference type="EC" id="2.7.8.8"/>
    </reaction>
</comment>
<dbReference type="GO" id="GO:0016020">
    <property type="term" value="C:membrane"/>
    <property type="evidence" value="ECO:0007669"/>
    <property type="project" value="InterPro"/>
</dbReference>
<dbReference type="PANTHER" id="PTHR14269">
    <property type="entry name" value="CDP-DIACYLGLYCEROL--GLYCEROL-3-PHOSPHATE 3-PHOSPHATIDYLTRANSFERASE-RELATED"/>
    <property type="match status" value="1"/>
</dbReference>
<proteinExistence type="inferred from homology"/>
<keyword evidence="6" id="KW-0444">Lipid biosynthesis</keyword>
<evidence type="ECO:0000256" key="11">
    <source>
        <dbReference type="ARBA" id="ARBA00023136"/>
    </source>
</evidence>
<evidence type="ECO:0000256" key="8">
    <source>
        <dbReference type="ARBA" id="ARBA00022692"/>
    </source>
</evidence>
<dbReference type="InterPro" id="IPR004533">
    <property type="entry name" value="CDP-diaglyc--ser_O-PTrfase"/>
</dbReference>
<dbReference type="PROSITE" id="PS00379">
    <property type="entry name" value="CDP_ALCOHOL_P_TRANSF"/>
    <property type="match status" value="1"/>
</dbReference>
<dbReference type="EC" id="2.7.8.8" evidence="4"/>
<evidence type="ECO:0000256" key="6">
    <source>
        <dbReference type="ARBA" id="ARBA00022516"/>
    </source>
</evidence>
<keyword evidence="8 16" id="KW-0812">Transmembrane</keyword>
<feature type="transmembrane region" description="Helical" evidence="16">
    <location>
        <begin position="175"/>
        <end position="194"/>
    </location>
</feature>
<evidence type="ECO:0000256" key="12">
    <source>
        <dbReference type="ARBA" id="ARBA00023209"/>
    </source>
</evidence>
<feature type="transmembrane region" description="Helical" evidence="16">
    <location>
        <begin position="200"/>
        <end position="221"/>
    </location>
</feature>
<keyword evidence="13" id="KW-1208">Phospholipid metabolism</keyword>
<dbReference type="eggNOG" id="COG1183">
    <property type="taxonomic scope" value="Bacteria"/>
</dbReference>
<dbReference type="Pfam" id="PF01066">
    <property type="entry name" value="CDP-OH_P_transf"/>
    <property type="match status" value="1"/>
</dbReference>
<evidence type="ECO:0000256" key="5">
    <source>
        <dbReference type="ARBA" id="ARBA00017171"/>
    </source>
</evidence>
<keyword evidence="18" id="KW-1185">Reference proteome</keyword>
<evidence type="ECO:0000256" key="7">
    <source>
        <dbReference type="ARBA" id="ARBA00022679"/>
    </source>
</evidence>
<comment type="caution">
    <text evidence="17">The sequence shown here is derived from an EMBL/GenBank/DDBJ whole genome shotgun (WGS) entry which is preliminary data.</text>
</comment>
<dbReference type="GO" id="GO:0012505">
    <property type="term" value="C:endomembrane system"/>
    <property type="evidence" value="ECO:0007669"/>
    <property type="project" value="UniProtKB-SubCell"/>
</dbReference>
<keyword evidence="9 16" id="KW-1133">Transmembrane helix</keyword>
<evidence type="ECO:0000313" key="17">
    <source>
        <dbReference type="EMBL" id="KEK23679.1"/>
    </source>
</evidence>
<sequence length="235" mass="26165">MYRAAIPNLFTLGNLYSGFLSIGYASLGYYKSAAILVLIGMMLDSLDGRVARLLRVDSQMGKELDSLADVVTFGAAPAVLMYYTSFSNYGIIGLYIAGLFPLFGAYRLARFNVTPSSTSMKYFTGVPITAAGGLVAFLTLFSHTIPKIVLITVFVTFAFLMVSRIRIPSLKDVPIPRYSIIITLFLIGIIYTMYRTSFGNISVFLFIAIPLYILYMSSQFIRQRPSHKKRANKEK</sequence>
<dbReference type="InterPro" id="IPR000462">
    <property type="entry name" value="CDP-OH_P_trans"/>
</dbReference>
<comment type="subcellular location">
    <subcellularLocation>
        <location evidence="2">Endomembrane system</location>
        <topology evidence="2">Multi-pass membrane protein</topology>
    </subcellularLocation>
</comment>
<feature type="transmembrane region" description="Helical" evidence="16">
    <location>
        <begin position="145"/>
        <end position="163"/>
    </location>
</feature>
<dbReference type="InterPro" id="IPR050324">
    <property type="entry name" value="CDP-alcohol_PTase-I"/>
</dbReference>
<organism evidence="17 18">
    <name type="scientific">Bacillus gaemokensis</name>
    <dbReference type="NCBI Taxonomy" id="574375"/>
    <lineage>
        <taxon>Bacteria</taxon>
        <taxon>Bacillati</taxon>
        <taxon>Bacillota</taxon>
        <taxon>Bacilli</taxon>
        <taxon>Bacillales</taxon>
        <taxon>Bacillaceae</taxon>
        <taxon>Bacillus</taxon>
        <taxon>Bacillus cereus group</taxon>
    </lineage>
</organism>
<dbReference type="STRING" id="574375.AZF08_16935"/>
<evidence type="ECO:0000256" key="13">
    <source>
        <dbReference type="ARBA" id="ARBA00023264"/>
    </source>
</evidence>
<dbReference type="GO" id="GO:0003882">
    <property type="term" value="F:CDP-diacylglycerol-serine O-phosphatidyltransferase activity"/>
    <property type="evidence" value="ECO:0007669"/>
    <property type="project" value="UniProtKB-EC"/>
</dbReference>
<feature type="transmembrane region" description="Helical" evidence="16">
    <location>
        <begin position="20"/>
        <end position="43"/>
    </location>
</feature>
<dbReference type="InterPro" id="IPR043130">
    <property type="entry name" value="CDP-OH_PTrfase_TM_dom"/>
</dbReference>
<evidence type="ECO:0000256" key="4">
    <source>
        <dbReference type="ARBA" id="ARBA00013174"/>
    </source>
</evidence>
<dbReference type="PANTHER" id="PTHR14269:SF61">
    <property type="entry name" value="CDP-DIACYLGLYCEROL--SERINE O-PHOSPHATIDYLTRANSFERASE"/>
    <property type="match status" value="1"/>
</dbReference>
<accession>A0A073K8P8</accession>
<dbReference type="Proteomes" id="UP000027778">
    <property type="component" value="Unassembled WGS sequence"/>
</dbReference>
<dbReference type="AlphaFoldDB" id="A0A073K8P8"/>
<dbReference type="NCBIfam" id="TIGR00473">
    <property type="entry name" value="pssA"/>
    <property type="match status" value="1"/>
</dbReference>
<keyword evidence="10" id="KW-0443">Lipid metabolism</keyword>
<evidence type="ECO:0000256" key="14">
    <source>
        <dbReference type="ARBA" id="ARBA00032361"/>
    </source>
</evidence>
<dbReference type="GO" id="GO:0008654">
    <property type="term" value="P:phospholipid biosynthetic process"/>
    <property type="evidence" value="ECO:0007669"/>
    <property type="project" value="UniProtKB-KW"/>
</dbReference>
<protein>
    <recommendedName>
        <fullName evidence="5">CDP-diacylglycerol--serine O-phosphatidyltransferase</fullName>
        <ecNumber evidence="4">2.7.8.8</ecNumber>
    </recommendedName>
    <alternativeName>
        <fullName evidence="14">Phosphatidylserine synthase</fullName>
    </alternativeName>
</protein>
<reference evidence="17 18" key="1">
    <citation type="submission" date="2014-06" db="EMBL/GenBank/DDBJ databases">
        <title>Draft genome sequence of Bacillus gaemokensis JCM 15801 (MCCC 1A00707).</title>
        <authorList>
            <person name="Lai Q."/>
            <person name="Liu Y."/>
            <person name="Shao Z."/>
        </authorList>
    </citation>
    <scope>NUCLEOTIDE SEQUENCE [LARGE SCALE GENOMIC DNA]</scope>
    <source>
        <strain evidence="17 18">JCM 15801</strain>
    </source>
</reference>
<dbReference type="Gene3D" id="1.20.120.1760">
    <property type="match status" value="1"/>
</dbReference>
<evidence type="ECO:0000256" key="2">
    <source>
        <dbReference type="ARBA" id="ARBA00004127"/>
    </source>
</evidence>
<evidence type="ECO:0000256" key="3">
    <source>
        <dbReference type="ARBA" id="ARBA00010441"/>
    </source>
</evidence>
<evidence type="ECO:0000313" key="18">
    <source>
        <dbReference type="Proteomes" id="UP000027778"/>
    </source>
</evidence>
<keyword evidence="7 15" id="KW-0808">Transferase</keyword>
<evidence type="ECO:0000256" key="16">
    <source>
        <dbReference type="SAM" id="Phobius"/>
    </source>
</evidence>
<keyword evidence="11 16" id="KW-0472">Membrane</keyword>
<dbReference type="InterPro" id="IPR048254">
    <property type="entry name" value="CDP_ALCOHOL_P_TRANSF_CS"/>
</dbReference>
<evidence type="ECO:0000256" key="1">
    <source>
        <dbReference type="ARBA" id="ARBA00000287"/>
    </source>
</evidence>
<dbReference type="OrthoDB" id="9777147at2"/>
<gene>
    <name evidence="17" type="ORF">BAGA_06890</name>
</gene>
<keyword evidence="12" id="KW-0594">Phospholipid biosynthesis</keyword>
<evidence type="ECO:0000256" key="15">
    <source>
        <dbReference type="RuleBase" id="RU003750"/>
    </source>
</evidence>
<comment type="similarity">
    <text evidence="3 15">Belongs to the CDP-alcohol phosphatidyltransferase class-I family.</text>
</comment>
<evidence type="ECO:0000256" key="10">
    <source>
        <dbReference type="ARBA" id="ARBA00023098"/>
    </source>
</evidence>